<feature type="transmembrane region" description="Helical" evidence="1">
    <location>
        <begin position="7"/>
        <end position="29"/>
    </location>
</feature>
<dbReference type="AlphaFoldDB" id="A0A1F7GX73"/>
<keyword evidence="1" id="KW-0812">Transmembrane</keyword>
<name>A0A1F7GX73_9BACT</name>
<dbReference type="Proteomes" id="UP000177913">
    <property type="component" value="Unassembled WGS sequence"/>
</dbReference>
<feature type="transmembrane region" description="Helical" evidence="1">
    <location>
        <begin position="58"/>
        <end position="78"/>
    </location>
</feature>
<gene>
    <name evidence="2" type="ORF">A3C25_00960</name>
</gene>
<organism evidence="2 3">
    <name type="scientific">Candidatus Roizmanbacteria bacterium RIFCSPHIGHO2_02_FULL_38_11</name>
    <dbReference type="NCBI Taxonomy" id="1802039"/>
    <lineage>
        <taxon>Bacteria</taxon>
        <taxon>Candidatus Roizmaniibacteriota</taxon>
    </lineage>
</organism>
<evidence type="ECO:0000256" key="1">
    <source>
        <dbReference type="SAM" id="Phobius"/>
    </source>
</evidence>
<reference evidence="2 3" key="1">
    <citation type="journal article" date="2016" name="Nat. Commun.">
        <title>Thousands of microbial genomes shed light on interconnected biogeochemical processes in an aquifer system.</title>
        <authorList>
            <person name="Anantharaman K."/>
            <person name="Brown C.T."/>
            <person name="Hug L.A."/>
            <person name="Sharon I."/>
            <person name="Castelle C.J."/>
            <person name="Probst A.J."/>
            <person name="Thomas B.C."/>
            <person name="Singh A."/>
            <person name="Wilkins M.J."/>
            <person name="Karaoz U."/>
            <person name="Brodie E.L."/>
            <person name="Williams K.H."/>
            <person name="Hubbard S.S."/>
            <person name="Banfield J.F."/>
        </authorList>
    </citation>
    <scope>NUCLEOTIDE SEQUENCE [LARGE SCALE GENOMIC DNA]</scope>
</reference>
<keyword evidence="1" id="KW-0472">Membrane</keyword>
<protein>
    <submittedName>
        <fullName evidence="2">Uncharacterized protein</fullName>
    </submittedName>
</protein>
<evidence type="ECO:0000313" key="3">
    <source>
        <dbReference type="Proteomes" id="UP000177913"/>
    </source>
</evidence>
<sequence length="82" mass="9812">MENNRFLRAFLISILFFATTHLVILYSYALYSRDFERANAFRILDLNLFFPDISKGGLSFFLSYFFVLLVFLIVYVFFTRPK</sequence>
<proteinExistence type="predicted"/>
<evidence type="ECO:0000313" key="2">
    <source>
        <dbReference type="EMBL" id="OGK23670.1"/>
    </source>
</evidence>
<dbReference type="EMBL" id="MFZO01000044">
    <property type="protein sequence ID" value="OGK23670.1"/>
    <property type="molecule type" value="Genomic_DNA"/>
</dbReference>
<keyword evidence="1" id="KW-1133">Transmembrane helix</keyword>
<comment type="caution">
    <text evidence="2">The sequence shown here is derived from an EMBL/GenBank/DDBJ whole genome shotgun (WGS) entry which is preliminary data.</text>
</comment>
<accession>A0A1F7GX73</accession>